<dbReference type="Gene3D" id="3.40.50.300">
    <property type="entry name" value="P-loop containing nucleotide triphosphate hydrolases"/>
    <property type="match status" value="1"/>
</dbReference>
<dbReference type="GO" id="GO:0003677">
    <property type="term" value="F:DNA binding"/>
    <property type="evidence" value="ECO:0007669"/>
    <property type="project" value="InterPro"/>
</dbReference>
<reference evidence="11" key="2">
    <citation type="submission" date="2020-09" db="EMBL/GenBank/DDBJ databases">
        <authorList>
            <person name="Sun Q."/>
            <person name="Zhou Y."/>
        </authorList>
    </citation>
    <scope>NUCLEOTIDE SEQUENCE</scope>
    <source>
        <strain evidence="11">CGMCC 1.15454</strain>
    </source>
</reference>
<keyword evidence="4" id="KW-0548">Nucleotidyltransferase</keyword>
<dbReference type="InterPro" id="IPR008921">
    <property type="entry name" value="DNA_pol3_clamp-load_cplx_C"/>
</dbReference>
<comment type="catalytic activity">
    <reaction evidence="8">
        <text>DNA(n) + a 2'-deoxyribonucleoside 5'-triphosphate = DNA(n+1) + diphosphate</text>
        <dbReference type="Rhea" id="RHEA:22508"/>
        <dbReference type="Rhea" id="RHEA-COMP:17339"/>
        <dbReference type="Rhea" id="RHEA-COMP:17340"/>
        <dbReference type="ChEBI" id="CHEBI:33019"/>
        <dbReference type="ChEBI" id="CHEBI:61560"/>
        <dbReference type="ChEBI" id="CHEBI:173112"/>
        <dbReference type="EC" id="2.7.7.7"/>
    </reaction>
</comment>
<evidence type="ECO:0000259" key="10">
    <source>
        <dbReference type="Pfam" id="PF21694"/>
    </source>
</evidence>
<evidence type="ECO:0000256" key="1">
    <source>
        <dbReference type="ARBA" id="ARBA00012417"/>
    </source>
</evidence>
<keyword evidence="12" id="KW-1185">Reference proteome</keyword>
<dbReference type="Pfam" id="PF06144">
    <property type="entry name" value="DNA_pol3_delta"/>
    <property type="match status" value="1"/>
</dbReference>
<keyword evidence="6" id="KW-0239">DNA-directed DNA polymerase</keyword>
<dbReference type="NCBIfam" id="TIGR01128">
    <property type="entry name" value="holA"/>
    <property type="match status" value="1"/>
</dbReference>
<dbReference type="InterPro" id="IPR010372">
    <property type="entry name" value="DNA_pol3_delta_N"/>
</dbReference>
<gene>
    <name evidence="11" type="primary">holA</name>
    <name evidence="11" type="ORF">GCM10011409_02760</name>
</gene>
<comment type="caution">
    <text evidence="11">The sequence shown here is derived from an EMBL/GenBank/DDBJ whole genome shotgun (WGS) entry which is preliminary data.</text>
</comment>
<dbReference type="SUPFAM" id="SSF52540">
    <property type="entry name" value="P-loop containing nucleoside triphosphate hydrolases"/>
    <property type="match status" value="1"/>
</dbReference>
<dbReference type="EC" id="2.7.7.7" evidence="1"/>
<dbReference type="Gene3D" id="1.10.8.60">
    <property type="match status" value="1"/>
</dbReference>
<sequence length="340" mass="39103">MGYMDVLKQVKDKQISPIYLLYGSDSYFIQNFKKHITKAVLPDDDVENLVSYDLEETPIQEVITDAETYPFFGEKKLIIVNNPVFLKAKPDKLPFEHDLVVLQQYLETPADYSVVVFIAQYEKIDERKKISKLLKKNGAVANCSPIKEQDVSKWINDQANQLKIVIEQDAYEILEGEISTNLYLLKNELAKLALYVGEGGTITREIAERLISHTSNSSSLRLVDAVMERDIYKAMTIYKDLEKMKEEPIALVALLAFQFRTIYRVKLLKQKGYTQFQMQKQLGVHPYVIKIASSREDKFSHGALQSIINQLTEADTAMKQGKMEKELAFELLLFELIQTR</sequence>
<evidence type="ECO:0000256" key="2">
    <source>
        <dbReference type="ARBA" id="ARBA00017703"/>
    </source>
</evidence>
<dbReference type="Proteomes" id="UP000621492">
    <property type="component" value="Unassembled WGS sequence"/>
</dbReference>
<evidence type="ECO:0000259" key="9">
    <source>
        <dbReference type="Pfam" id="PF06144"/>
    </source>
</evidence>
<dbReference type="Pfam" id="PF21694">
    <property type="entry name" value="DNA_pol3_delta_C"/>
    <property type="match status" value="1"/>
</dbReference>
<evidence type="ECO:0000256" key="8">
    <source>
        <dbReference type="ARBA" id="ARBA00049244"/>
    </source>
</evidence>
<dbReference type="PANTHER" id="PTHR34388:SF1">
    <property type="entry name" value="DNA POLYMERASE III SUBUNIT DELTA"/>
    <property type="match status" value="1"/>
</dbReference>
<evidence type="ECO:0000256" key="3">
    <source>
        <dbReference type="ARBA" id="ARBA00022679"/>
    </source>
</evidence>
<feature type="domain" description="DNA polymerase III delta N-terminal" evidence="9">
    <location>
        <begin position="19"/>
        <end position="143"/>
    </location>
</feature>
<dbReference type="GO" id="GO:0006261">
    <property type="term" value="P:DNA-templated DNA replication"/>
    <property type="evidence" value="ECO:0007669"/>
    <property type="project" value="TreeGrafter"/>
</dbReference>
<evidence type="ECO:0000313" key="11">
    <source>
        <dbReference type="EMBL" id="GGB28913.1"/>
    </source>
</evidence>
<accession>A0A9W5TU74</accession>
<organism evidence="11 12">
    <name type="scientific">Lentibacillus populi</name>
    <dbReference type="NCBI Taxonomy" id="1827502"/>
    <lineage>
        <taxon>Bacteria</taxon>
        <taxon>Bacillati</taxon>
        <taxon>Bacillota</taxon>
        <taxon>Bacilli</taxon>
        <taxon>Bacillales</taxon>
        <taxon>Bacillaceae</taxon>
        <taxon>Lentibacillus</taxon>
    </lineage>
</organism>
<dbReference type="Gene3D" id="1.20.272.10">
    <property type="match status" value="1"/>
</dbReference>
<evidence type="ECO:0000256" key="4">
    <source>
        <dbReference type="ARBA" id="ARBA00022695"/>
    </source>
</evidence>
<evidence type="ECO:0000256" key="7">
    <source>
        <dbReference type="ARBA" id="ARBA00034754"/>
    </source>
</evidence>
<evidence type="ECO:0000256" key="6">
    <source>
        <dbReference type="ARBA" id="ARBA00022932"/>
    </source>
</evidence>
<comment type="similarity">
    <text evidence="7">Belongs to the DNA polymerase HolA subunit family.</text>
</comment>
<proteinExistence type="inferred from homology"/>
<dbReference type="EMBL" id="BMJD01000001">
    <property type="protein sequence ID" value="GGB28913.1"/>
    <property type="molecule type" value="Genomic_DNA"/>
</dbReference>
<evidence type="ECO:0000313" key="12">
    <source>
        <dbReference type="Proteomes" id="UP000621492"/>
    </source>
</evidence>
<dbReference type="InterPro" id="IPR048466">
    <property type="entry name" value="DNA_pol3_delta-like_C"/>
</dbReference>
<dbReference type="PANTHER" id="PTHR34388">
    <property type="entry name" value="DNA POLYMERASE III SUBUNIT DELTA"/>
    <property type="match status" value="1"/>
</dbReference>
<keyword evidence="3" id="KW-0808">Transferase</keyword>
<evidence type="ECO:0000256" key="5">
    <source>
        <dbReference type="ARBA" id="ARBA00022705"/>
    </source>
</evidence>
<protein>
    <recommendedName>
        <fullName evidence="2">DNA polymerase III subunit delta</fullName>
        <ecNumber evidence="1">2.7.7.7</ecNumber>
    </recommendedName>
</protein>
<keyword evidence="5" id="KW-0235">DNA replication</keyword>
<dbReference type="InterPro" id="IPR005790">
    <property type="entry name" value="DNA_polIII_delta"/>
</dbReference>
<dbReference type="AlphaFoldDB" id="A0A9W5TU74"/>
<reference evidence="11" key="1">
    <citation type="journal article" date="2014" name="Int. J. Syst. Evol. Microbiol.">
        <title>Complete genome sequence of Corynebacterium casei LMG S-19264T (=DSM 44701T), isolated from a smear-ripened cheese.</title>
        <authorList>
            <consortium name="US DOE Joint Genome Institute (JGI-PGF)"/>
            <person name="Walter F."/>
            <person name="Albersmeier A."/>
            <person name="Kalinowski J."/>
            <person name="Ruckert C."/>
        </authorList>
    </citation>
    <scope>NUCLEOTIDE SEQUENCE</scope>
    <source>
        <strain evidence="11">CGMCC 1.15454</strain>
    </source>
</reference>
<dbReference type="InterPro" id="IPR027417">
    <property type="entry name" value="P-loop_NTPase"/>
</dbReference>
<dbReference type="SUPFAM" id="SSF48019">
    <property type="entry name" value="post-AAA+ oligomerization domain-like"/>
    <property type="match status" value="1"/>
</dbReference>
<dbReference type="RefSeq" id="WP_088050699.1">
    <property type="nucleotide sequence ID" value="NZ_BMJD01000001.1"/>
</dbReference>
<name>A0A9W5TU74_9BACI</name>
<feature type="domain" description="DNA polymerase III delta subunit-like C-terminal" evidence="10">
    <location>
        <begin position="220"/>
        <end position="335"/>
    </location>
</feature>
<dbReference type="GO" id="GO:0003887">
    <property type="term" value="F:DNA-directed DNA polymerase activity"/>
    <property type="evidence" value="ECO:0007669"/>
    <property type="project" value="UniProtKB-KW"/>
</dbReference>
<dbReference type="GO" id="GO:0009360">
    <property type="term" value="C:DNA polymerase III complex"/>
    <property type="evidence" value="ECO:0007669"/>
    <property type="project" value="InterPro"/>
</dbReference>